<reference evidence="1" key="1">
    <citation type="journal article" date="2014" name="Front. Microbiol.">
        <title>High frequency of phylogenetically diverse reductive dehalogenase-homologous genes in deep subseafloor sedimentary metagenomes.</title>
        <authorList>
            <person name="Kawai M."/>
            <person name="Futagami T."/>
            <person name="Toyoda A."/>
            <person name="Takaki Y."/>
            <person name="Nishi S."/>
            <person name="Hori S."/>
            <person name="Arai W."/>
            <person name="Tsubouchi T."/>
            <person name="Morono Y."/>
            <person name="Uchiyama I."/>
            <person name="Ito T."/>
            <person name="Fujiyama A."/>
            <person name="Inagaki F."/>
            <person name="Takami H."/>
        </authorList>
    </citation>
    <scope>NUCLEOTIDE SEQUENCE</scope>
    <source>
        <strain evidence="1">Expedition CK06-06</strain>
    </source>
</reference>
<name>X1F088_9ZZZZ</name>
<sequence length="107" mass="12665">KLIDYGIVLRCHPNILKSRLEKRNYNERKIKENVQAEILGDCVSFLLEKKIIKTVIEIDTTNENFEEIAEDMVSIIKNDKGFEKYALGKIDWLEELFTNNHLDEFFE</sequence>
<gene>
    <name evidence="1" type="ORF">S03H2_13678</name>
</gene>
<organism evidence="1">
    <name type="scientific">marine sediment metagenome</name>
    <dbReference type="NCBI Taxonomy" id="412755"/>
    <lineage>
        <taxon>unclassified sequences</taxon>
        <taxon>metagenomes</taxon>
        <taxon>ecological metagenomes</taxon>
    </lineage>
</organism>
<comment type="caution">
    <text evidence="1">The sequence shown here is derived from an EMBL/GenBank/DDBJ whole genome shotgun (WGS) entry which is preliminary data.</text>
</comment>
<dbReference type="Gene3D" id="3.40.50.300">
    <property type="entry name" value="P-loop containing nucleotide triphosphate hydrolases"/>
    <property type="match status" value="1"/>
</dbReference>
<evidence type="ECO:0000313" key="1">
    <source>
        <dbReference type="EMBL" id="GAH39031.1"/>
    </source>
</evidence>
<dbReference type="EMBL" id="BARU01006940">
    <property type="protein sequence ID" value="GAH39031.1"/>
    <property type="molecule type" value="Genomic_DNA"/>
</dbReference>
<dbReference type="Pfam" id="PF13238">
    <property type="entry name" value="AAA_18"/>
    <property type="match status" value="1"/>
</dbReference>
<dbReference type="SUPFAM" id="SSF52540">
    <property type="entry name" value="P-loop containing nucleoside triphosphate hydrolases"/>
    <property type="match status" value="1"/>
</dbReference>
<protein>
    <recommendedName>
        <fullName evidence="2">Adenylate kinase</fullName>
    </recommendedName>
</protein>
<proteinExistence type="predicted"/>
<evidence type="ECO:0008006" key="2">
    <source>
        <dbReference type="Google" id="ProtNLM"/>
    </source>
</evidence>
<accession>X1F088</accession>
<feature type="non-terminal residue" evidence="1">
    <location>
        <position position="1"/>
    </location>
</feature>
<dbReference type="InterPro" id="IPR027417">
    <property type="entry name" value="P-loop_NTPase"/>
</dbReference>
<dbReference type="AlphaFoldDB" id="X1F088"/>